<dbReference type="InterPro" id="IPR036390">
    <property type="entry name" value="WH_DNA-bd_sf"/>
</dbReference>
<proteinExistence type="predicted"/>
<keyword evidence="3" id="KW-0804">Transcription</keyword>
<dbReference type="InterPro" id="IPR011991">
    <property type="entry name" value="ArsR-like_HTH"/>
</dbReference>
<dbReference type="Pfam" id="PF12840">
    <property type="entry name" value="HTH_20"/>
    <property type="match status" value="1"/>
</dbReference>
<dbReference type="EMBL" id="SPAZ01000180">
    <property type="protein sequence ID" value="TQE31649.1"/>
    <property type="molecule type" value="Genomic_DNA"/>
</dbReference>
<dbReference type="GO" id="GO:0003700">
    <property type="term" value="F:DNA-binding transcription factor activity"/>
    <property type="evidence" value="ECO:0007669"/>
    <property type="project" value="InterPro"/>
</dbReference>
<dbReference type="InterPro" id="IPR001845">
    <property type="entry name" value="HTH_ArsR_DNA-bd_dom"/>
</dbReference>
<dbReference type="CDD" id="cd00090">
    <property type="entry name" value="HTH_ARSR"/>
    <property type="match status" value="1"/>
</dbReference>
<dbReference type="GO" id="GO:0003677">
    <property type="term" value="F:DNA binding"/>
    <property type="evidence" value="ECO:0007669"/>
    <property type="project" value="UniProtKB-KW"/>
</dbReference>
<dbReference type="InterPro" id="IPR036388">
    <property type="entry name" value="WH-like_DNA-bd_sf"/>
</dbReference>
<name>A0AAE8W0H5_9ACTN</name>
<dbReference type="PRINTS" id="PR00778">
    <property type="entry name" value="HTHARSR"/>
</dbReference>
<dbReference type="AlphaFoldDB" id="A0AAE8W0H5"/>
<keyword evidence="1" id="KW-0805">Transcription regulation</keyword>
<evidence type="ECO:0000313" key="5">
    <source>
        <dbReference type="EMBL" id="TQE31649.1"/>
    </source>
</evidence>
<dbReference type="PANTHER" id="PTHR43132">
    <property type="entry name" value="ARSENICAL RESISTANCE OPERON REPRESSOR ARSR-RELATED"/>
    <property type="match status" value="1"/>
</dbReference>
<keyword evidence="2" id="KW-0238">DNA-binding</keyword>
<evidence type="ECO:0000256" key="3">
    <source>
        <dbReference type="ARBA" id="ARBA00023163"/>
    </source>
</evidence>
<dbReference type="Gene3D" id="1.10.10.10">
    <property type="entry name" value="Winged helix-like DNA-binding domain superfamily/Winged helix DNA-binding domain"/>
    <property type="match status" value="1"/>
</dbReference>
<evidence type="ECO:0000259" key="4">
    <source>
        <dbReference type="SMART" id="SM00418"/>
    </source>
</evidence>
<protein>
    <submittedName>
        <fullName evidence="5">ArsR family transcriptional regulator</fullName>
    </submittedName>
</protein>
<feature type="domain" description="HTH arsR-type" evidence="4">
    <location>
        <begin position="82"/>
        <end position="154"/>
    </location>
</feature>
<gene>
    <name evidence="5" type="ORF">Sipo8835_22295</name>
</gene>
<sequence length="159" mass="16605">MAAPDQGLRRDRCHTTRRDTVDNRFTVALPVPLVVVVPSLVAAGPGVAVDPTRGGRRPPMPAYPVRDTAIAKSIAPAAPSAEMARLLGPTRAGLLAALARPASTAQLAARHFLSAATVSYHLGVLHRAGLVARARSGRSVLYRRTAEGSRPAGNRSAHG</sequence>
<dbReference type="InterPro" id="IPR051011">
    <property type="entry name" value="Metal_resp_trans_reg"/>
</dbReference>
<dbReference type="PANTHER" id="PTHR43132:SF6">
    <property type="entry name" value="HTH-TYPE TRANSCRIPTIONAL REPRESSOR CZRA"/>
    <property type="match status" value="1"/>
</dbReference>
<evidence type="ECO:0000256" key="1">
    <source>
        <dbReference type="ARBA" id="ARBA00023015"/>
    </source>
</evidence>
<dbReference type="SMART" id="SM00418">
    <property type="entry name" value="HTH_ARSR"/>
    <property type="match status" value="1"/>
</dbReference>
<accession>A0AAE8W0H5</accession>
<dbReference type="SUPFAM" id="SSF46785">
    <property type="entry name" value="Winged helix' DNA-binding domain"/>
    <property type="match status" value="1"/>
</dbReference>
<reference evidence="5 6" key="1">
    <citation type="submission" date="2019-03" db="EMBL/GenBank/DDBJ databases">
        <title>Comparative genomic analyses of the sweetpotato soil rot pathogen, Streptomyces ipomoeae.</title>
        <authorList>
            <person name="Ruschel Soares N."/>
            <person name="Badger J.H."/>
            <person name="Huguet-Tapia J.C."/>
            <person name="Clark C.A."/>
            <person name="Pettis G.S."/>
        </authorList>
    </citation>
    <scope>NUCLEOTIDE SEQUENCE [LARGE SCALE GENOMIC DNA]</scope>
    <source>
        <strain evidence="5 6">88-35</strain>
    </source>
</reference>
<dbReference type="Proteomes" id="UP000318720">
    <property type="component" value="Unassembled WGS sequence"/>
</dbReference>
<organism evidence="5 6">
    <name type="scientific">Streptomyces ipomoeae</name>
    <dbReference type="NCBI Taxonomy" id="103232"/>
    <lineage>
        <taxon>Bacteria</taxon>
        <taxon>Bacillati</taxon>
        <taxon>Actinomycetota</taxon>
        <taxon>Actinomycetes</taxon>
        <taxon>Kitasatosporales</taxon>
        <taxon>Streptomycetaceae</taxon>
        <taxon>Streptomyces</taxon>
    </lineage>
</organism>
<evidence type="ECO:0000313" key="6">
    <source>
        <dbReference type="Proteomes" id="UP000318720"/>
    </source>
</evidence>
<dbReference type="RefSeq" id="WP_141583364.1">
    <property type="nucleotide sequence ID" value="NZ_SPAY01000186.1"/>
</dbReference>
<comment type="caution">
    <text evidence="5">The sequence shown here is derived from an EMBL/GenBank/DDBJ whole genome shotgun (WGS) entry which is preliminary data.</text>
</comment>
<evidence type="ECO:0000256" key="2">
    <source>
        <dbReference type="ARBA" id="ARBA00023125"/>
    </source>
</evidence>